<dbReference type="SUPFAM" id="SSF52540">
    <property type="entry name" value="P-loop containing nucleoside triphosphate hydrolases"/>
    <property type="match status" value="1"/>
</dbReference>
<keyword evidence="3" id="KW-0966">Cell projection</keyword>
<dbReference type="RefSeq" id="WP_258393408.1">
    <property type="nucleotide sequence ID" value="NZ_AP019769.1"/>
</dbReference>
<dbReference type="InterPro" id="IPR050921">
    <property type="entry name" value="T4SS_GSP_E_ATPase"/>
</dbReference>
<dbReference type="GeneID" id="74568151"/>
<dbReference type="InterPro" id="IPR001482">
    <property type="entry name" value="T2SS/T4SS_dom"/>
</dbReference>
<accession>A0A915WRZ9</accession>
<dbReference type="CDD" id="cd01130">
    <property type="entry name" value="VirB11-like_ATPase"/>
    <property type="match status" value="1"/>
</dbReference>
<dbReference type="AlphaFoldDB" id="A0A915WRZ9"/>
<dbReference type="EMBL" id="AP019769">
    <property type="protein sequence ID" value="BBL45371.1"/>
    <property type="molecule type" value="Genomic_DNA"/>
</dbReference>
<dbReference type="Pfam" id="PF00437">
    <property type="entry name" value="T2SSE"/>
    <property type="match status" value="1"/>
</dbReference>
<dbReference type="GO" id="GO:0016887">
    <property type="term" value="F:ATP hydrolysis activity"/>
    <property type="evidence" value="ECO:0007669"/>
    <property type="project" value="InterPro"/>
</dbReference>
<feature type="domain" description="Bacterial type II secretion system protein E" evidence="2">
    <location>
        <begin position="217"/>
        <end position="424"/>
    </location>
</feature>
<evidence type="ECO:0000259" key="2">
    <source>
        <dbReference type="Pfam" id="PF00437"/>
    </source>
</evidence>
<proteinExistence type="inferred from homology"/>
<organism evidence="3 4">
    <name type="scientific">Nanobdella aerobiophila</name>
    <dbReference type="NCBI Taxonomy" id="2586965"/>
    <lineage>
        <taxon>Archaea</taxon>
        <taxon>Nanobdellota</taxon>
        <taxon>Nanobdellia</taxon>
        <taxon>Nanobdellales</taxon>
        <taxon>Nanobdellaceae</taxon>
        <taxon>Nanobdella</taxon>
    </lineage>
</organism>
<dbReference type="PANTHER" id="PTHR30486:SF14">
    <property type="entry name" value="FLAGELLA ACCESSORY PROTEIN I"/>
    <property type="match status" value="1"/>
</dbReference>
<dbReference type="KEGG" id="naer:MJ1_0200"/>
<evidence type="ECO:0000313" key="3">
    <source>
        <dbReference type="EMBL" id="BBL45371.1"/>
    </source>
</evidence>
<evidence type="ECO:0000313" key="4">
    <source>
        <dbReference type="Proteomes" id="UP001055553"/>
    </source>
</evidence>
<dbReference type="PANTHER" id="PTHR30486">
    <property type="entry name" value="TWITCHING MOTILITY PROTEIN PILT"/>
    <property type="match status" value="1"/>
</dbReference>
<dbReference type="Proteomes" id="UP001055553">
    <property type="component" value="Chromosome"/>
</dbReference>
<name>A0A915WRZ9_9ARCH</name>
<evidence type="ECO:0000256" key="1">
    <source>
        <dbReference type="ARBA" id="ARBA00006611"/>
    </source>
</evidence>
<reference evidence="4" key="1">
    <citation type="journal article" date="2022" name="Int. J. Syst. Evol. Microbiol.">
        <title>Nanobdella aerobiophila gen. nov., sp. nov., a thermoacidophilic, obligate ectosymbiotic archaeon, and proposal of Nanobdellaceae fam. nov., Nanobdellales ord. nov. and Nanobdellia class. nov.</title>
        <authorList>
            <person name="Kato S."/>
            <person name="Ogasawara A."/>
            <person name="Itoh T."/>
            <person name="Sakai H.D."/>
            <person name="Shimizu M."/>
            <person name="Yuki M."/>
            <person name="Kaneko M."/>
            <person name="Takashina T."/>
            <person name="Ohkuma M."/>
        </authorList>
    </citation>
    <scope>NUCLEOTIDE SEQUENCE [LARGE SCALE GENOMIC DNA]</scope>
    <source>
        <strain evidence="4">MJ1</strain>
    </source>
</reference>
<dbReference type="SMR" id="A0A915WRZ9"/>
<dbReference type="Gene3D" id="3.30.450.370">
    <property type="match status" value="1"/>
</dbReference>
<dbReference type="Gene3D" id="1.10.390.40">
    <property type="match status" value="1"/>
</dbReference>
<protein>
    <submittedName>
        <fullName evidence="3">Archaeal flagellar protein FlaI</fullName>
    </submittedName>
</protein>
<keyword evidence="4" id="KW-1185">Reference proteome</keyword>
<comment type="similarity">
    <text evidence="1">Belongs to the GSP E family.</text>
</comment>
<gene>
    <name evidence="3" type="ORF">MJ1_0200</name>
</gene>
<dbReference type="InterPro" id="IPR027417">
    <property type="entry name" value="P-loop_NTPase"/>
</dbReference>
<keyword evidence="3" id="KW-0969">Cilium</keyword>
<dbReference type="Gene3D" id="3.40.50.300">
    <property type="entry name" value="P-loop containing nucleotide triphosphate hydrolases"/>
    <property type="match status" value="1"/>
</dbReference>
<keyword evidence="3" id="KW-0282">Flagellum</keyword>
<sequence length="559" mass="64500">MPESQQLQDNKEYVIKGNRKDIVSYGITTNFDEAISKFPHLRDYINNVSVKFGLPEWMTSLDFSLKGREEFNILYPVGDPIFIHIYKLSSGDTYYNVIEPEMNEEESKKLEKIQTKIVKYSIESVNENNVDEIKKVIINIFNSIITVGKRQLFSDKIYIKDQNEYQKLLYFLIRERFGYGFLEPFLRDPYLEDVHILGIGPIYVVHKIFGMLKTNKVFRDDKSLNRYILRYSEIVDRPASETRPIVDAILPDGSRVNFIYGKDISLQGSSFTIRKFSAKPLSITQLISFGTISPEEAAYLWLTIENGMNIVISGETASGKTTLLNALTTFIKPDAKVYSVEDTPELNIPHPIWQRLVTREVGKSADISMFDLLKAALRSRPNYILIGEIRGKEGSVAFQAMQTGHPVITTFHSGNIGSLIERLTGDPINIPITFIDNLNIAVFTSSVTIKGKSERRITSIYEIERYVAELKKVSVRRVFGWESTRDRHTFSGKYNSYILEKKVAPLMKIEDKRKIYEIIDYRKRILEKMTKEEIFDFFEVWEILKGFYINGRSALPFTI</sequence>